<dbReference type="PANTHER" id="PTHR43177">
    <property type="entry name" value="PROTEIN NRFC"/>
    <property type="match status" value="1"/>
</dbReference>
<feature type="domain" description="4Fe-4S ferredoxin-type" evidence="8">
    <location>
        <begin position="9"/>
        <end position="38"/>
    </location>
</feature>
<evidence type="ECO:0000259" key="8">
    <source>
        <dbReference type="PROSITE" id="PS51379"/>
    </source>
</evidence>
<dbReference type="InterPro" id="IPR050954">
    <property type="entry name" value="ET_IronSulfur_Cluster-Binding"/>
</dbReference>
<keyword evidence="4" id="KW-0677">Repeat</keyword>
<keyword evidence="7" id="KW-0411">Iron-sulfur</keyword>
<sequence>MVMDNPARKRIFVDQSRCLGCKTCELRCAVERSSISKSLPEAVQEQILPRPRVYVEWDGENSSPIQCRHCEDAPCLEICSTGAMQRDEKSGCVFVNGNKCISCWMCVMVCPYGVIAPAHEKHSADKCDQCFQMSQPYCVAACPTGALQEISLEDYLLQLKQKRESGLAWVDKDV</sequence>
<dbReference type="CDD" id="cd10563">
    <property type="entry name" value="CooF_like"/>
    <property type="match status" value="1"/>
</dbReference>
<dbReference type="RefSeq" id="WP_242947634.1">
    <property type="nucleotide sequence ID" value="NZ_FQXJ01000020.1"/>
</dbReference>
<dbReference type="PANTHER" id="PTHR43177:SF5">
    <property type="entry name" value="ANAEROBIC DIMETHYL SULFOXIDE REDUCTASE CHAIN B-RELATED"/>
    <property type="match status" value="1"/>
</dbReference>
<keyword evidence="1" id="KW-0813">Transport</keyword>
<accession>A0A1M6C6R7</accession>
<dbReference type="InterPro" id="IPR017900">
    <property type="entry name" value="4Fe4S_Fe_S_CS"/>
</dbReference>
<dbReference type="STRING" id="1121420.SAMN02746098_04299"/>
<dbReference type="GO" id="GO:0051539">
    <property type="term" value="F:4 iron, 4 sulfur cluster binding"/>
    <property type="evidence" value="ECO:0007669"/>
    <property type="project" value="UniProtKB-KW"/>
</dbReference>
<keyword evidence="3" id="KW-0479">Metal-binding</keyword>
<dbReference type="Pfam" id="PF13247">
    <property type="entry name" value="Fer4_11"/>
    <property type="match status" value="1"/>
</dbReference>
<dbReference type="Proteomes" id="UP000183954">
    <property type="component" value="Unassembled WGS sequence"/>
</dbReference>
<dbReference type="InterPro" id="IPR017896">
    <property type="entry name" value="4Fe4S_Fe-S-bd"/>
</dbReference>
<dbReference type="GO" id="GO:0046872">
    <property type="term" value="F:metal ion binding"/>
    <property type="evidence" value="ECO:0007669"/>
    <property type="project" value="UniProtKB-KW"/>
</dbReference>
<evidence type="ECO:0000313" key="9">
    <source>
        <dbReference type="EMBL" id="SHI56720.1"/>
    </source>
</evidence>
<evidence type="ECO:0000256" key="7">
    <source>
        <dbReference type="ARBA" id="ARBA00023014"/>
    </source>
</evidence>
<name>A0A1M6C6R7_9FIRM</name>
<keyword evidence="6" id="KW-0408">Iron</keyword>
<dbReference type="SUPFAM" id="SSF54862">
    <property type="entry name" value="4Fe-4S ferredoxins"/>
    <property type="match status" value="1"/>
</dbReference>
<evidence type="ECO:0000256" key="3">
    <source>
        <dbReference type="ARBA" id="ARBA00022723"/>
    </source>
</evidence>
<keyword evidence="5" id="KW-0249">Electron transport</keyword>
<dbReference type="PROSITE" id="PS00198">
    <property type="entry name" value="4FE4S_FER_1"/>
    <property type="match status" value="1"/>
</dbReference>
<keyword evidence="2" id="KW-0004">4Fe-4S</keyword>
<dbReference type="AlphaFoldDB" id="A0A1M6C6R7"/>
<evidence type="ECO:0000256" key="6">
    <source>
        <dbReference type="ARBA" id="ARBA00023004"/>
    </source>
</evidence>
<evidence type="ECO:0000256" key="1">
    <source>
        <dbReference type="ARBA" id="ARBA00022448"/>
    </source>
</evidence>
<dbReference type="EMBL" id="FQXJ01000020">
    <property type="protein sequence ID" value="SHI56720.1"/>
    <property type="molecule type" value="Genomic_DNA"/>
</dbReference>
<evidence type="ECO:0000256" key="5">
    <source>
        <dbReference type="ARBA" id="ARBA00022982"/>
    </source>
</evidence>
<dbReference type="PROSITE" id="PS51379">
    <property type="entry name" value="4FE4S_FER_2"/>
    <property type="match status" value="2"/>
</dbReference>
<protein>
    <submittedName>
        <fullName evidence="9">Carbon-monoxide dehydrogenase iron sulfur subunit</fullName>
    </submittedName>
</protein>
<evidence type="ECO:0000256" key="4">
    <source>
        <dbReference type="ARBA" id="ARBA00022737"/>
    </source>
</evidence>
<reference evidence="10" key="1">
    <citation type="submission" date="2016-11" db="EMBL/GenBank/DDBJ databases">
        <authorList>
            <person name="Varghese N."/>
            <person name="Submissions S."/>
        </authorList>
    </citation>
    <scope>NUCLEOTIDE SEQUENCE [LARGE SCALE GENOMIC DNA]</scope>
    <source>
        <strain evidence="10">DSM 15449</strain>
    </source>
</reference>
<keyword evidence="10" id="KW-1185">Reference proteome</keyword>
<feature type="domain" description="4Fe-4S ferredoxin-type" evidence="8">
    <location>
        <begin position="91"/>
        <end position="120"/>
    </location>
</feature>
<proteinExistence type="predicted"/>
<organism evidence="9 10">
    <name type="scientific">Desulfosporosinus lacus DSM 15449</name>
    <dbReference type="NCBI Taxonomy" id="1121420"/>
    <lineage>
        <taxon>Bacteria</taxon>
        <taxon>Bacillati</taxon>
        <taxon>Bacillota</taxon>
        <taxon>Clostridia</taxon>
        <taxon>Eubacteriales</taxon>
        <taxon>Desulfitobacteriaceae</taxon>
        <taxon>Desulfosporosinus</taxon>
    </lineage>
</organism>
<evidence type="ECO:0000313" key="10">
    <source>
        <dbReference type="Proteomes" id="UP000183954"/>
    </source>
</evidence>
<evidence type="ECO:0000256" key="2">
    <source>
        <dbReference type="ARBA" id="ARBA00022485"/>
    </source>
</evidence>
<gene>
    <name evidence="9" type="ORF">SAMN02746098_04299</name>
</gene>
<dbReference type="Gene3D" id="3.30.70.20">
    <property type="match status" value="2"/>
</dbReference>